<organism evidence="1 2">
    <name type="scientific">Dryococelus australis</name>
    <dbReference type="NCBI Taxonomy" id="614101"/>
    <lineage>
        <taxon>Eukaryota</taxon>
        <taxon>Metazoa</taxon>
        <taxon>Ecdysozoa</taxon>
        <taxon>Arthropoda</taxon>
        <taxon>Hexapoda</taxon>
        <taxon>Insecta</taxon>
        <taxon>Pterygota</taxon>
        <taxon>Neoptera</taxon>
        <taxon>Polyneoptera</taxon>
        <taxon>Phasmatodea</taxon>
        <taxon>Verophasmatodea</taxon>
        <taxon>Anareolatae</taxon>
        <taxon>Phasmatidae</taxon>
        <taxon>Eurycanthinae</taxon>
        <taxon>Dryococelus</taxon>
    </lineage>
</organism>
<gene>
    <name evidence="1" type="ORF">PR048_024845</name>
</gene>
<keyword evidence="2" id="KW-1185">Reference proteome</keyword>
<accession>A0ABQ9GPQ0</accession>
<dbReference type="InterPro" id="IPR013783">
    <property type="entry name" value="Ig-like_fold"/>
</dbReference>
<reference evidence="1 2" key="1">
    <citation type="submission" date="2023-02" db="EMBL/GenBank/DDBJ databases">
        <title>LHISI_Scaffold_Assembly.</title>
        <authorList>
            <person name="Stuart O.P."/>
            <person name="Cleave R."/>
            <person name="Magrath M.J.L."/>
            <person name="Mikheyev A.S."/>
        </authorList>
    </citation>
    <scope>NUCLEOTIDE SEQUENCE [LARGE SCALE GENOMIC DNA]</scope>
    <source>
        <strain evidence="1">Daus_M_001</strain>
        <tissue evidence="1">Leg muscle</tissue>
    </source>
</reference>
<protein>
    <submittedName>
        <fullName evidence="1">Uncharacterized protein</fullName>
    </submittedName>
</protein>
<comment type="caution">
    <text evidence="1">The sequence shown here is derived from an EMBL/GenBank/DDBJ whole genome shotgun (WGS) entry which is preliminary data.</text>
</comment>
<sequence>MYHVQAVLGDAVYLPCDISTVDHGDAVLLVLWYREDLGTPIYSDHPSTGVCTALSRHVFVLRGDQFVISAFPSLVTGDVNVGRRLLTARYWEPLWVVEVSMERRRNESVGETCDPRENPPINGIVHWQHCGPGLFSAEVPGLSSCFVRGADVKRVSLGVKESLVADTRGASDGH</sequence>
<dbReference type="Gene3D" id="2.60.40.10">
    <property type="entry name" value="Immunoglobulins"/>
    <property type="match status" value="1"/>
</dbReference>
<evidence type="ECO:0000313" key="2">
    <source>
        <dbReference type="Proteomes" id="UP001159363"/>
    </source>
</evidence>
<proteinExistence type="predicted"/>
<dbReference type="Proteomes" id="UP001159363">
    <property type="component" value="Chromosome 9"/>
</dbReference>
<dbReference type="EMBL" id="JARBHB010000010">
    <property type="protein sequence ID" value="KAJ8874005.1"/>
    <property type="molecule type" value="Genomic_DNA"/>
</dbReference>
<name>A0ABQ9GPQ0_9NEOP</name>
<evidence type="ECO:0000313" key="1">
    <source>
        <dbReference type="EMBL" id="KAJ8874005.1"/>
    </source>
</evidence>